<dbReference type="EMBL" id="FNXE01000022">
    <property type="protein sequence ID" value="SEH83997.1"/>
    <property type="molecule type" value="Genomic_DNA"/>
</dbReference>
<keyword evidence="1" id="KW-0732">Signal</keyword>
<dbReference type="OrthoDB" id="708866at2"/>
<gene>
    <name evidence="2" type="ORF">SAMN02927937_01702</name>
</gene>
<accession>A0A1H6L6T5</accession>
<organism evidence="2 3">
    <name type="scientific">Paenimyroides marinum</name>
    <dbReference type="NCBI Taxonomy" id="1159016"/>
    <lineage>
        <taxon>Bacteria</taxon>
        <taxon>Pseudomonadati</taxon>
        <taxon>Bacteroidota</taxon>
        <taxon>Flavobacteriia</taxon>
        <taxon>Flavobacteriales</taxon>
        <taxon>Flavobacteriaceae</taxon>
        <taxon>Paenimyroides</taxon>
    </lineage>
</organism>
<proteinExistence type="predicted"/>
<evidence type="ECO:0000256" key="1">
    <source>
        <dbReference type="SAM" id="SignalP"/>
    </source>
</evidence>
<feature type="chain" id="PRO_5011691369" description="DUF4468 domain-containing protein" evidence="1">
    <location>
        <begin position="19"/>
        <end position="175"/>
    </location>
</feature>
<reference evidence="2 3" key="1">
    <citation type="submission" date="2016-10" db="EMBL/GenBank/DDBJ databases">
        <authorList>
            <person name="de Groot N.N."/>
        </authorList>
    </citation>
    <scope>NUCLEOTIDE SEQUENCE [LARGE SCALE GENOMIC DNA]</scope>
    <source>
        <strain evidence="2 3">CGMCC 1.10825</strain>
    </source>
</reference>
<evidence type="ECO:0000313" key="3">
    <source>
        <dbReference type="Proteomes" id="UP000199634"/>
    </source>
</evidence>
<evidence type="ECO:0008006" key="4">
    <source>
        <dbReference type="Google" id="ProtNLM"/>
    </source>
</evidence>
<protein>
    <recommendedName>
        <fullName evidence="4">DUF4468 domain-containing protein</fullName>
    </recommendedName>
</protein>
<dbReference type="RefSeq" id="WP_143037761.1">
    <property type="nucleotide sequence ID" value="NZ_FNXE01000022.1"/>
</dbReference>
<dbReference type="AlphaFoldDB" id="A0A1H6L6T5"/>
<dbReference type="Proteomes" id="UP000199634">
    <property type="component" value="Unassembled WGS sequence"/>
</dbReference>
<keyword evidence="3" id="KW-1185">Reference proteome</keyword>
<feature type="signal peptide" evidence="1">
    <location>
        <begin position="1"/>
        <end position="18"/>
    </location>
</feature>
<dbReference type="STRING" id="1159016.SAMN02927937_01702"/>
<sequence length="175" mass="20329">MKKLLLLFVILMSFNGFSQKFELTPQGFVDSEDHTKNYLVLEFPNKTKEELFKETMIYLNKSYFSPQDIISTVDNETITVSALSSTLIRAMISEFYNQYSITFSFKDGKVKIDEPNVNLFNKKGYKLSISNGNDNIFNKKGQVNYKRAKEGLELFAQKFVLSYKLAMSDEKNEDW</sequence>
<name>A0A1H6L6T5_9FLAO</name>
<evidence type="ECO:0000313" key="2">
    <source>
        <dbReference type="EMBL" id="SEH83997.1"/>
    </source>
</evidence>